<evidence type="ECO:0000313" key="4">
    <source>
        <dbReference type="Proteomes" id="UP000789833"/>
    </source>
</evidence>
<feature type="domain" description="Siphovirus-type tail component RIFT-related" evidence="1">
    <location>
        <begin position="29"/>
        <end position="119"/>
    </location>
</feature>
<dbReference type="InterPro" id="IPR006520">
    <property type="entry name" value="Dit_BPSPP_N"/>
</dbReference>
<comment type="caution">
    <text evidence="3">The sequence shown here is derived from an EMBL/GenBank/DDBJ whole genome shotgun (WGS) entry which is preliminary data.</text>
</comment>
<name>A0ABN8A7Q3_9BACI</name>
<accession>A0ABN8A7Q3</accession>
<protein>
    <recommendedName>
        <fullName evidence="5">Phage tail protein</fullName>
    </recommendedName>
</protein>
<proteinExistence type="predicted"/>
<dbReference type="Proteomes" id="UP000789833">
    <property type="component" value="Unassembled WGS sequence"/>
</dbReference>
<organism evidence="3 4">
    <name type="scientific">Sutcliffiella rhizosphaerae</name>
    <dbReference type="NCBI Taxonomy" id="2880967"/>
    <lineage>
        <taxon>Bacteria</taxon>
        <taxon>Bacillati</taxon>
        <taxon>Bacillota</taxon>
        <taxon>Bacilli</taxon>
        <taxon>Bacillales</taxon>
        <taxon>Bacillaceae</taxon>
        <taxon>Sutcliffiella</taxon>
    </lineage>
</organism>
<sequence>MITFNGTYLGDLIKVTEIGGRGPIGQTSIRKDVPGKNGTHFIKTQNKERVIPISFYILSKSLEELRNKVDEINYILATHQEVPITFSDEPDKTYFGSLDGDPDWEEIIGIGKGQMTFVCSDSKKMGKERIYTLGNQFNVVNNGTADAYPLFDINVNTATDNITISCNSKSVRLLRNFLVGDLIQLDFKKRKVFLNNAESGVILDWSSKWFVFVPGSNTITITPNSGINGNLIFHERWL</sequence>
<dbReference type="Pfam" id="PF05709">
    <property type="entry name" value="Sipho_tail"/>
    <property type="match status" value="1"/>
</dbReference>
<dbReference type="EMBL" id="CAKJTJ010000007">
    <property type="protein sequence ID" value="CAG9621089.1"/>
    <property type="molecule type" value="Genomic_DNA"/>
</dbReference>
<evidence type="ECO:0000259" key="1">
    <source>
        <dbReference type="Pfam" id="PF05709"/>
    </source>
</evidence>
<reference evidence="3 4" key="1">
    <citation type="submission" date="2021-10" db="EMBL/GenBank/DDBJ databases">
        <authorList>
            <person name="Criscuolo A."/>
        </authorList>
    </citation>
    <scope>NUCLEOTIDE SEQUENCE [LARGE SCALE GENOMIC DNA]</scope>
    <source>
        <strain evidence="4">CIP 111883</strain>
    </source>
</reference>
<evidence type="ECO:0000259" key="2">
    <source>
        <dbReference type="Pfam" id="PF22768"/>
    </source>
</evidence>
<evidence type="ECO:0008006" key="5">
    <source>
        <dbReference type="Google" id="ProtNLM"/>
    </source>
</evidence>
<dbReference type="InterPro" id="IPR054738">
    <property type="entry name" value="Siphovirus-type_tail_C"/>
</dbReference>
<dbReference type="NCBIfam" id="TIGR01633">
    <property type="entry name" value="phi3626_gp14_N"/>
    <property type="match status" value="1"/>
</dbReference>
<dbReference type="InterPro" id="IPR008841">
    <property type="entry name" value="Siphovirus-type_tail_N"/>
</dbReference>
<keyword evidence="4" id="KW-1185">Reference proteome</keyword>
<dbReference type="Gene3D" id="2.40.30.200">
    <property type="match status" value="1"/>
</dbReference>
<dbReference type="Gene3D" id="2.60.120.860">
    <property type="match status" value="1"/>
</dbReference>
<dbReference type="RefSeq" id="WP_230500981.1">
    <property type="nucleotide sequence ID" value="NZ_CAKJTJ010000007.1"/>
</dbReference>
<gene>
    <name evidence="3" type="ORF">BACCIP111883_01861</name>
</gene>
<dbReference type="Pfam" id="PF22768">
    <property type="entry name" value="SPP1_Dit"/>
    <property type="match status" value="1"/>
</dbReference>
<evidence type="ECO:0000313" key="3">
    <source>
        <dbReference type="EMBL" id="CAG9621089.1"/>
    </source>
</evidence>
<feature type="domain" description="Siphovirus-type tail component C-terminal" evidence="2">
    <location>
        <begin position="142"/>
        <end position="237"/>
    </location>
</feature>